<dbReference type="AlphaFoldDB" id="A0A1R2AU93"/>
<dbReference type="SMART" id="SM00028">
    <property type="entry name" value="TPR"/>
    <property type="match status" value="3"/>
</dbReference>
<dbReference type="InterPro" id="IPR019734">
    <property type="entry name" value="TPR_rpt"/>
</dbReference>
<dbReference type="PROSITE" id="PS50096">
    <property type="entry name" value="IQ"/>
    <property type="match status" value="1"/>
</dbReference>
<dbReference type="EMBL" id="MPUH01001389">
    <property type="protein sequence ID" value="OMJ68078.1"/>
    <property type="molecule type" value="Genomic_DNA"/>
</dbReference>
<dbReference type="Pfam" id="PF00612">
    <property type="entry name" value="IQ"/>
    <property type="match status" value="1"/>
</dbReference>
<dbReference type="InterPro" id="IPR011990">
    <property type="entry name" value="TPR-like_helical_dom_sf"/>
</dbReference>
<feature type="coiled-coil region" evidence="1">
    <location>
        <begin position="340"/>
        <end position="370"/>
    </location>
</feature>
<evidence type="ECO:0000256" key="1">
    <source>
        <dbReference type="SAM" id="Coils"/>
    </source>
</evidence>
<keyword evidence="4" id="KW-1185">Reference proteome</keyword>
<dbReference type="InterPro" id="IPR000048">
    <property type="entry name" value="IQ_motif_EF-hand-BS"/>
</dbReference>
<protein>
    <submittedName>
        <fullName evidence="3">Uncharacterized protein</fullName>
    </submittedName>
</protein>
<dbReference type="SUPFAM" id="SSF48452">
    <property type="entry name" value="TPR-like"/>
    <property type="match status" value="1"/>
</dbReference>
<dbReference type="Proteomes" id="UP000187209">
    <property type="component" value="Unassembled WGS sequence"/>
</dbReference>
<feature type="region of interest" description="Disordered" evidence="2">
    <location>
        <begin position="225"/>
        <end position="244"/>
    </location>
</feature>
<feature type="compositionally biased region" description="Polar residues" evidence="2">
    <location>
        <begin position="227"/>
        <end position="244"/>
    </location>
</feature>
<dbReference type="OrthoDB" id="326615at2759"/>
<evidence type="ECO:0000313" key="4">
    <source>
        <dbReference type="Proteomes" id="UP000187209"/>
    </source>
</evidence>
<dbReference type="Gene3D" id="1.20.5.190">
    <property type="match status" value="1"/>
</dbReference>
<dbReference type="CDD" id="cd23767">
    <property type="entry name" value="IQCD"/>
    <property type="match status" value="1"/>
</dbReference>
<comment type="caution">
    <text evidence="3">The sequence shown here is derived from an EMBL/GenBank/DDBJ whole genome shotgun (WGS) entry which is preliminary data.</text>
</comment>
<dbReference type="Gene3D" id="1.25.40.10">
    <property type="entry name" value="Tetratricopeptide repeat domain"/>
    <property type="match status" value="2"/>
</dbReference>
<name>A0A1R2AU93_9CILI</name>
<organism evidence="3 4">
    <name type="scientific">Stentor coeruleus</name>
    <dbReference type="NCBI Taxonomy" id="5963"/>
    <lineage>
        <taxon>Eukaryota</taxon>
        <taxon>Sar</taxon>
        <taxon>Alveolata</taxon>
        <taxon>Ciliophora</taxon>
        <taxon>Postciliodesmatophora</taxon>
        <taxon>Heterotrichea</taxon>
        <taxon>Heterotrichida</taxon>
        <taxon>Stentoridae</taxon>
        <taxon>Stentor</taxon>
    </lineage>
</organism>
<proteinExistence type="predicted"/>
<accession>A0A1R2AU93</accession>
<gene>
    <name evidence="3" type="ORF">SteCoe_34577</name>
</gene>
<sequence length="372" mass="42504">MSQFISLRKKEDVTINYNKLAMEQLQIENYDNSLNYLKQALMVIKGINDEYKKNKLMAVTYNNLGIFFKRMINFPEALKYLYKTTELENRLPNEISTIAGAHLNICSILSEQGDHSRAIRHGLRSVFILKSGCKAQPKLASTLVIAYYNVANEYSYLGQQGNAEDCYRIGLKISAEELGLQHRLTIKLKAALGNYSRKMSPNYERFRQVNNKISMSPKTVVPVISAKSRSTSQDSSKLLNSSGLPNGKHKNLDYELNIGTTGMFGGTRKNLEIKRPALDKDFFDESISVKTEKSFGSTKSAGKKIDIFRHKETERIAATIIQSCWRGYKARKKYKELQFNLELKQAESKARRAVEEYEKLKLQASKITKKYK</sequence>
<evidence type="ECO:0000256" key="2">
    <source>
        <dbReference type="SAM" id="MobiDB-lite"/>
    </source>
</evidence>
<reference evidence="3 4" key="1">
    <citation type="submission" date="2016-11" db="EMBL/GenBank/DDBJ databases">
        <title>The macronuclear genome of Stentor coeruleus: a giant cell with tiny introns.</title>
        <authorList>
            <person name="Slabodnick M."/>
            <person name="Ruby J.G."/>
            <person name="Reiff S.B."/>
            <person name="Swart E.C."/>
            <person name="Gosai S."/>
            <person name="Prabakaran S."/>
            <person name="Witkowska E."/>
            <person name="Larue G.E."/>
            <person name="Fisher S."/>
            <person name="Freeman R.M."/>
            <person name="Gunawardena J."/>
            <person name="Chu W."/>
            <person name="Stover N.A."/>
            <person name="Gregory B.D."/>
            <person name="Nowacki M."/>
            <person name="Derisi J."/>
            <person name="Roy S.W."/>
            <person name="Marshall W.F."/>
            <person name="Sood P."/>
        </authorList>
    </citation>
    <scope>NUCLEOTIDE SEQUENCE [LARGE SCALE GENOMIC DNA]</scope>
    <source>
        <strain evidence="3">WM001</strain>
    </source>
</reference>
<evidence type="ECO:0000313" key="3">
    <source>
        <dbReference type="EMBL" id="OMJ68078.1"/>
    </source>
</evidence>
<keyword evidence="1" id="KW-0175">Coiled coil</keyword>
<dbReference type="SMART" id="SM00015">
    <property type="entry name" value="IQ"/>
    <property type="match status" value="1"/>
</dbReference>